<dbReference type="Gene3D" id="2.40.30.130">
    <property type="match status" value="1"/>
</dbReference>
<dbReference type="SUPFAM" id="SSF55186">
    <property type="entry name" value="ThrRS/AlaRS common domain"/>
    <property type="match status" value="1"/>
</dbReference>
<evidence type="ECO:0000256" key="3">
    <source>
        <dbReference type="ARBA" id="ARBA00022448"/>
    </source>
</evidence>
<dbReference type="Proteomes" id="UP000286045">
    <property type="component" value="Unassembled WGS sequence"/>
</dbReference>
<dbReference type="Gene3D" id="1.20.1440.200">
    <property type="match status" value="1"/>
</dbReference>
<keyword evidence="4" id="KW-0967">Endosome</keyword>
<dbReference type="GO" id="GO:0043328">
    <property type="term" value="P:protein transport to vacuole involved in ubiquitin-dependent protein catabolic process via the multivesicular body sorting pathway"/>
    <property type="evidence" value="ECO:0007669"/>
    <property type="project" value="TreeGrafter"/>
</dbReference>
<dbReference type="PROSITE" id="PS51310">
    <property type="entry name" value="VPS28_C"/>
    <property type="match status" value="1"/>
</dbReference>
<comment type="similarity">
    <text evidence="6">Belongs to the VPS28 family.</text>
</comment>
<dbReference type="SUPFAM" id="SSF140427">
    <property type="entry name" value="VPS28 C-terminal domain-like"/>
    <property type="match status" value="1"/>
</dbReference>
<keyword evidence="11" id="KW-1185">Reference proteome</keyword>
<dbReference type="InterPro" id="IPR018165">
    <property type="entry name" value="Ala-tRNA-synth_IIc_core"/>
</dbReference>
<dbReference type="InterPro" id="IPR038358">
    <property type="entry name" value="VPS28_N_sf"/>
</dbReference>
<feature type="domain" description="Alanyl-transfer RNA synthetases family profile" evidence="7">
    <location>
        <begin position="364"/>
        <end position="576"/>
    </location>
</feature>
<keyword evidence="3 6" id="KW-0813">Transport</keyword>
<evidence type="ECO:0000313" key="11">
    <source>
        <dbReference type="Proteomes" id="UP000286045"/>
    </source>
</evidence>
<dbReference type="InterPro" id="IPR018164">
    <property type="entry name" value="Ala-tRNA-synth_IIc_N"/>
</dbReference>
<evidence type="ECO:0000259" key="8">
    <source>
        <dbReference type="PROSITE" id="PS51310"/>
    </source>
</evidence>
<comment type="caution">
    <text evidence="10">The sequence shown here is derived from an EMBL/GenBank/DDBJ whole genome shotgun (WGS) entry which is preliminary data.</text>
</comment>
<dbReference type="Pfam" id="PF03997">
    <property type="entry name" value="VPS28"/>
    <property type="match status" value="2"/>
</dbReference>
<dbReference type="SUPFAM" id="SSF140111">
    <property type="entry name" value="Endosomal sorting complex assembly domain"/>
    <property type="match status" value="1"/>
</dbReference>
<evidence type="ECO:0000259" key="9">
    <source>
        <dbReference type="PROSITE" id="PS51313"/>
    </source>
</evidence>
<dbReference type="SUPFAM" id="SSF50447">
    <property type="entry name" value="Translation proteins"/>
    <property type="match status" value="1"/>
</dbReference>
<dbReference type="Gene3D" id="3.30.980.10">
    <property type="entry name" value="Threonyl-trna Synthetase, Chain A, domain 2"/>
    <property type="match status" value="1"/>
</dbReference>
<evidence type="ECO:0000256" key="2">
    <source>
        <dbReference type="ARBA" id="ARBA00008429"/>
    </source>
</evidence>
<reference evidence="10 11" key="1">
    <citation type="submission" date="2018-12" db="EMBL/GenBank/DDBJ databases">
        <title>Draft genome sequence of Xylaria grammica IHI A82.</title>
        <authorList>
            <person name="Buettner E."/>
            <person name="Kellner H."/>
        </authorList>
    </citation>
    <scope>NUCLEOTIDE SEQUENCE [LARGE SCALE GENOMIC DNA]</scope>
    <source>
        <strain evidence="10 11">IHI A82</strain>
    </source>
</reference>
<gene>
    <name evidence="10" type="ORF">EKO27_g7527</name>
</gene>
<proteinExistence type="inferred from homology"/>
<dbReference type="Gene3D" id="1.20.120.1130">
    <property type="match status" value="1"/>
</dbReference>
<dbReference type="PANTHER" id="PTHR12937">
    <property type="entry name" value="VACUOLAR PROTEIN SORTING 28, ISOFORM 2 VPS28"/>
    <property type="match status" value="1"/>
</dbReference>
<evidence type="ECO:0000256" key="6">
    <source>
        <dbReference type="PROSITE-ProRule" id="PRU00642"/>
    </source>
</evidence>
<feature type="domain" description="VPS28 C-terminal" evidence="8">
    <location>
        <begin position="162"/>
        <end position="256"/>
    </location>
</feature>
<dbReference type="GO" id="GO:0031902">
    <property type="term" value="C:late endosome membrane"/>
    <property type="evidence" value="ECO:0007669"/>
    <property type="project" value="UniProtKB-SubCell"/>
</dbReference>
<dbReference type="InterPro" id="IPR018163">
    <property type="entry name" value="Thr/Ala-tRNA-synth_IIc_edit"/>
</dbReference>
<evidence type="ECO:0000313" key="10">
    <source>
        <dbReference type="EMBL" id="RWA07567.1"/>
    </source>
</evidence>
<dbReference type="InterPro" id="IPR009000">
    <property type="entry name" value="Transl_B-barrel_sf"/>
</dbReference>
<evidence type="ECO:0000256" key="5">
    <source>
        <dbReference type="ARBA" id="ARBA00022927"/>
    </source>
</evidence>
<dbReference type="GO" id="GO:0006419">
    <property type="term" value="P:alanyl-tRNA aminoacylation"/>
    <property type="evidence" value="ECO:0007669"/>
    <property type="project" value="InterPro"/>
</dbReference>
<comment type="similarity">
    <text evidence="2">Belongs to the class-II aminoacyl-tRNA synthetase family. Alax-L subfamily.</text>
</comment>
<dbReference type="InterPro" id="IPR012947">
    <property type="entry name" value="tRNA_SAD"/>
</dbReference>
<evidence type="ECO:0000256" key="1">
    <source>
        <dbReference type="ARBA" id="ARBA00004633"/>
    </source>
</evidence>
<dbReference type="GO" id="GO:0003676">
    <property type="term" value="F:nucleic acid binding"/>
    <property type="evidence" value="ECO:0007669"/>
    <property type="project" value="InterPro"/>
</dbReference>
<dbReference type="STRING" id="363999.A0A439CZT3"/>
<dbReference type="PROSITE" id="PS51313">
    <property type="entry name" value="VPS28_N"/>
    <property type="match status" value="1"/>
</dbReference>
<dbReference type="InterPro" id="IPR037206">
    <property type="entry name" value="VPS28_C_sf"/>
</dbReference>
<protein>
    <recommendedName>
        <fullName evidence="12">Vacuolar protein sorting-associated protein 28</fullName>
    </recommendedName>
</protein>
<dbReference type="SMART" id="SM00863">
    <property type="entry name" value="tRNA_SAD"/>
    <property type="match status" value="1"/>
</dbReference>
<dbReference type="PROSITE" id="PS50860">
    <property type="entry name" value="AA_TRNA_LIGASE_II_ALA"/>
    <property type="match status" value="1"/>
</dbReference>
<evidence type="ECO:0008006" key="12">
    <source>
        <dbReference type="Google" id="ProtNLM"/>
    </source>
</evidence>
<dbReference type="InterPro" id="IPR007143">
    <property type="entry name" value="Vps28"/>
</dbReference>
<dbReference type="GO" id="GO:0000813">
    <property type="term" value="C:ESCRT I complex"/>
    <property type="evidence" value="ECO:0007669"/>
    <property type="project" value="InterPro"/>
</dbReference>
<dbReference type="InterPro" id="IPR017899">
    <property type="entry name" value="VPS28_C"/>
</dbReference>
<dbReference type="GO" id="GO:0044877">
    <property type="term" value="F:protein-containing complex binding"/>
    <property type="evidence" value="ECO:0007669"/>
    <property type="project" value="TreeGrafter"/>
</dbReference>
<dbReference type="GO" id="GO:0004813">
    <property type="term" value="F:alanine-tRNA ligase activity"/>
    <property type="evidence" value="ECO:0007669"/>
    <property type="project" value="InterPro"/>
</dbReference>
<accession>A0A439CZT3</accession>
<feature type="domain" description="VPS28 N-terminal" evidence="9">
    <location>
        <begin position="19"/>
        <end position="146"/>
    </location>
</feature>
<keyword evidence="5 6" id="KW-0653">Protein transport</keyword>
<dbReference type="FunFam" id="3.30.980.10:FF:000008">
    <property type="entry name" value="Similar to alanyl-tRNA synthetase"/>
    <property type="match status" value="1"/>
</dbReference>
<evidence type="ECO:0000256" key="4">
    <source>
        <dbReference type="ARBA" id="ARBA00022753"/>
    </source>
</evidence>
<organism evidence="10 11">
    <name type="scientific">Xylaria grammica</name>
    <dbReference type="NCBI Taxonomy" id="363999"/>
    <lineage>
        <taxon>Eukaryota</taxon>
        <taxon>Fungi</taxon>
        <taxon>Dikarya</taxon>
        <taxon>Ascomycota</taxon>
        <taxon>Pezizomycotina</taxon>
        <taxon>Sordariomycetes</taxon>
        <taxon>Xylariomycetidae</taxon>
        <taxon>Xylariales</taxon>
        <taxon>Xylariaceae</taxon>
        <taxon>Xylaria</taxon>
    </lineage>
</organism>
<sequence length="597" mass="65777">MASRQAYAPTPHSYVPNTTISATINLDEEVKLAETRAERDLQDSLAEIFSIIVTLDELERAFLKDAIPESDYTEICERSLKQYKSILADETVAKAFVGLEEFKAEWDVSYNVPACATTCPRAHDVQLEVPRATERLKVGMPSTAVTASTGTAPQPAVATDSKSGQLILKATEDFITFLDALRLGLLAKDQLHPLLTDIIQSANKVTDRDFENRGKIIQWLITLNQMKATEELSEHQARELELDINSAYSAAFASHSYTEALVDYQPSPVRLHTCMQCGSGSIHGNAFAIGRPRDLHYIPSEAMSGQFTSSAAPLEGRNFFVFPLLCPPVDDILKCSKVSRSNHPLQTVVRAVRSVASLEEANRGLFKGANEEDHVLVTDQTIFHPQGGGQPSDVGVIRAASGASFDVSAVRMNSVTEGEVLHLGRFADGSSQFKPGETVTQTIDSEKRILYSRYHTAGHVLGGAVRHLLEKEVANFDELKASHFPESAACEFQGLIEGKWKDSIQARVDAYINKDMPVEIDFWNEDDFRANGLERLIPDRKAMGMADDEKFRVVKILGCEVYPCGGTHVDSTHRCGKTNVKKISRSKGISRVSYTLP</sequence>
<dbReference type="FunFam" id="1.20.1440.200:FF:000003">
    <property type="entry name" value="Vacuolar protein sorting-associated protein 28"/>
    <property type="match status" value="1"/>
</dbReference>
<dbReference type="AlphaFoldDB" id="A0A439CZT3"/>
<evidence type="ECO:0000259" key="7">
    <source>
        <dbReference type="PROSITE" id="PS50860"/>
    </source>
</evidence>
<dbReference type="FunFam" id="1.20.120.1130:FF:000001">
    <property type="entry name" value="Vacuolar protein sorting-associated protein 28 homolog"/>
    <property type="match status" value="1"/>
</dbReference>
<dbReference type="InterPro" id="IPR037202">
    <property type="entry name" value="ESCRT_assembly_dom"/>
</dbReference>
<dbReference type="EMBL" id="RYZI01000250">
    <property type="protein sequence ID" value="RWA07567.1"/>
    <property type="molecule type" value="Genomic_DNA"/>
</dbReference>
<dbReference type="InterPro" id="IPR017898">
    <property type="entry name" value="VPS28_N"/>
</dbReference>
<dbReference type="Pfam" id="PF01411">
    <property type="entry name" value="tRNA-synt_2c"/>
    <property type="match status" value="1"/>
</dbReference>
<dbReference type="GO" id="GO:0005524">
    <property type="term" value="F:ATP binding"/>
    <property type="evidence" value="ECO:0007669"/>
    <property type="project" value="InterPro"/>
</dbReference>
<comment type="subcellular location">
    <subcellularLocation>
        <location evidence="1">Late endosome membrane</location>
        <topology evidence="1">Peripheral membrane protein</topology>
    </subcellularLocation>
</comment>
<dbReference type="PANTHER" id="PTHR12937:SF0">
    <property type="entry name" value="VACUOLAR PROTEIN SORTING-ASSOCIATED PROTEIN 28 HOMOLOG"/>
    <property type="match status" value="1"/>
</dbReference>
<name>A0A439CZT3_9PEZI</name>
<dbReference type="Pfam" id="PF07973">
    <property type="entry name" value="tRNA_SAD"/>
    <property type="match status" value="1"/>
</dbReference>